<dbReference type="Proteomes" id="UP000318138">
    <property type="component" value="Chromosome"/>
</dbReference>
<evidence type="ECO:0000259" key="6">
    <source>
        <dbReference type="SMART" id="SM00475"/>
    </source>
</evidence>
<dbReference type="Pfam" id="PF02739">
    <property type="entry name" value="5_3_exonuc_N"/>
    <property type="match status" value="1"/>
</dbReference>
<dbReference type="GO" id="GO:0017108">
    <property type="term" value="F:5'-flap endonuclease activity"/>
    <property type="evidence" value="ECO:0007669"/>
    <property type="project" value="InterPro"/>
</dbReference>
<reference evidence="8" key="1">
    <citation type="submission" date="2019-07" db="EMBL/GenBank/DDBJ databases">
        <title>Bacillus alkalisoli sp. nov. isolated from saline soil.</title>
        <authorList>
            <person name="Sun J.-Q."/>
            <person name="Xu L."/>
        </authorList>
    </citation>
    <scope>NUCLEOTIDE SEQUENCE [LARGE SCALE GENOMIC DNA]</scope>
    <source>
        <strain evidence="8">M4U3P1</strain>
    </source>
</reference>
<comment type="function">
    <text evidence="4">5'-3' exonuclease acting preferentially on double-stranded DNA.</text>
</comment>
<dbReference type="GO" id="GO:0033567">
    <property type="term" value="P:DNA replication, Okazaki fragment processing"/>
    <property type="evidence" value="ECO:0007669"/>
    <property type="project" value="InterPro"/>
</dbReference>
<dbReference type="PANTHER" id="PTHR42646">
    <property type="entry name" value="FLAP ENDONUCLEASE XNI"/>
    <property type="match status" value="1"/>
</dbReference>
<dbReference type="GO" id="GO:0003677">
    <property type="term" value="F:DNA binding"/>
    <property type="evidence" value="ECO:0007669"/>
    <property type="project" value="UniProtKB-KW"/>
</dbReference>
<keyword evidence="7" id="KW-0269">Exonuclease</keyword>
<dbReference type="InterPro" id="IPR008918">
    <property type="entry name" value="HhH2"/>
</dbReference>
<dbReference type="InterPro" id="IPR036279">
    <property type="entry name" value="5-3_exonuclease_C_sf"/>
</dbReference>
<evidence type="ECO:0000256" key="1">
    <source>
        <dbReference type="ARBA" id="ARBA00022722"/>
    </source>
</evidence>
<dbReference type="FunFam" id="1.10.150.20:FF:000003">
    <property type="entry name" value="DNA polymerase I"/>
    <property type="match status" value="1"/>
</dbReference>
<protein>
    <recommendedName>
        <fullName evidence="5">5'-3' exonuclease</fullName>
    </recommendedName>
</protein>
<keyword evidence="2" id="KW-0378">Hydrolase</keyword>
<dbReference type="Gene3D" id="3.40.50.1010">
    <property type="entry name" value="5'-nuclease"/>
    <property type="match status" value="1"/>
</dbReference>
<dbReference type="SUPFAM" id="SSF88723">
    <property type="entry name" value="PIN domain-like"/>
    <property type="match status" value="1"/>
</dbReference>
<gene>
    <name evidence="7" type="ORF">FLK61_31540</name>
</gene>
<evidence type="ECO:0000256" key="4">
    <source>
        <dbReference type="ARBA" id="ARBA00049957"/>
    </source>
</evidence>
<dbReference type="RefSeq" id="WP_176009281.1">
    <property type="nucleotide sequence ID" value="NZ_CP041372.2"/>
</dbReference>
<dbReference type="EMBL" id="CP041372">
    <property type="protein sequence ID" value="QKS71245.1"/>
    <property type="molecule type" value="Genomic_DNA"/>
</dbReference>
<dbReference type="SUPFAM" id="SSF47807">
    <property type="entry name" value="5' to 3' exonuclease, C-terminal subdomain"/>
    <property type="match status" value="1"/>
</dbReference>
<keyword evidence="3" id="KW-0238">DNA-binding</keyword>
<dbReference type="InterPro" id="IPR002421">
    <property type="entry name" value="5-3_exonuclease"/>
</dbReference>
<organism evidence="7 8">
    <name type="scientific">Paenalkalicoccus suaedae</name>
    <dbReference type="NCBI Taxonomy" id="2592382"/>
    <lineage>
        <taxon>Bacteria</taxon>
        <taxon>Bacillati</taxon>
        <taxon>Bacillota</taxon>
        <taxon>Bacilli</taxon>
        <taxon>Bacillales</taxon>
        <taxon>Bacillaceae</taxon>
        <taxon>Paenalkalicoccus</taxon>
    </lineage>
</organism>
<dbReference type="SMART" id="SM00279">
    <property type="entry name" value="HhH2"/>
    <property type="match status" value="1"/>
</dbReference>
<evidence type="ECO:0000256" key="5">
    <source>
        <dbReference type="ARBA" id="ARBA00050026"/>
    </source>
</evidence>
<evidence type="ECO:0000313" key="7">
    <source>
        <dbReference type="EMBL" id="QKS71245.1"/>
    </source>
</evidence>
<dbReference type="AlphaFoldDB" id="A0A859FGB5"/>
<keyword evidence="1" id="KW-0540">Nuclease</keyword>
<proteinExistence type="predicted"/>
<evidence type="ECO:0000313" key="8">
    <source>
        <dbReference type="Proteomes" id="UP000318138"/>
    </source>
</evidence>
<name>A0A859FGB5_9BACI</name>
<dbReference type="PANTHER" id="PTHR42646:SF2">
    <property type="entry name" value="5'-3' EXONUCLEASE FAMILY PROTEIN"/>
    <property type="match status" value="1"/>
</dbReference>
<dbReference type="InterPro" id="IPR038969">
    <property type="entry name" value="FEN"/>
</dbReference>
<dbReference type="CDD" id="cd09898">
    <property type="entry name" value="H3TH_53EXO"/>
    <property type="match status" value="1"/>
</dbReference>
<dbReference type="SMART" id="SM00475">
    <property type="entry name" value="53EXOc"/>
    <property type="match status" value="1"/>
</dbReference>
<dbReference type="CDD" id="cd09859">
    <property type="entry name" value="PIN_53EXO"/>
    <property type="match status" value="1"/>
</dbReference>
<evidence type="ECO:0000256" key="3">
    <source>
        <dbReference type="ARBA" id="ARBA00023125"/>
    </source>
</evidence>
<keyword evidence="8" id="KW-1185">Reference proteome</keyword>
<dbReference type="InterPro" id="IPR020046">
    <property type="entry name" value="5-3_exonucl_a-hlix_arch_N"/>
</dbReference>
<dbReference type="KEGG" id="psua:FLK61_31540"/>
<dbReference type="Gene3D" id="1.10.150.20">
    <property type="entry name" value="5' to 3' exonuclease, C-terminal subdomain"/>
    <property type="match status" value="1"/>
</dbReference>
<sequence length="295" mass="33807">MTQKLLLIDGFNLLSRGYFATSYGKEPEQLTRNEQGRYTGALRVFFSKLFQLRESLGITHIIVAWDGKREDNFRNDLTDTYKAQRTDLPEPLIDQYLLALDLLEKMDVHQLHVPRFEADDIIGALTTKWSNEEIGSSYIYSNDRDLLQLLNESTTQIFVKKKEEIHYSYMHFKEEYGIEPSQWVDVKALLGDPSDNIPGCPGVGEKSALPLIQEYGTIEELYENIDELDPAFKRNHKKLIAGEASTRLSKQLAKIVTEIPNVYDVSMEELAFTIAGREEELAKLLAENGLRINVR</sequence>
<dbReference type="GO" id="GO:0008409">
    <property type="term" value="F:5'-3' exonuclease activity"/>
    <property type="evidence" value="ECO:0007669"/>
    <property type="project" value="InterPro"/>
</dbReference>
<dbReference type="InterPro" id="IPR020045">
    <property type="entry name" value="DNA_polI_H3TH"/>
</dbReference>
<evidence type="ECO:0000256" key="2">
    <source>
        <dbReference type="ARBA" id="ARBA00022801"/>
    </source>
</evidence>
<dbReference type="Pfam" id="PF01367">
    <property type="entry name" value="5_3_exonuc"/>
    <property type="match status" value="1"/>
</dbReference>
<feature type="domain" description="5'-3' exonuclease" evidence="6">
    <location>
        <begin position="3"/>
        <end position="273"/>
    </location>
</feature>
<accession>A0A859FGB5</accession>
<dbReference type="InterPro" id="IPR029060">
    <property type="entry name" value="PIN-like_dom_sf"/>
</dbReference>